<evidence type="ECO:0000256" key="5">
    <source>
        <dbReference type="ARBA" id="ARBA00022801"/>
    </source>
</evidence>
<dbReference type="SMART" id="SM01217">
    <property type="entry name" value="Fn3_like"/>
    <property type="match status" value="1"/>
</dbReference>
<evidence type="ECO:0000313" key="11">
    <source>
        <dbReference type="Proteomes" id="UP001284601"/>
    </source>
</evidence>
<dbReference type="InterPro" id="IPR013783">
    <property type="entry name" value="Ig-like_fold"/>
</dbReference>
<keyword evidence="11" id="KW-1185">Reference proteome</keyword>
<accession>A0ABU4HJV0</accession>
<dbReference type="PANTHER" id="PTHR30620">
    <property type="entry name" value="PERIPLASMIC BETA-GLUCOSIDASE-RELATED"/>
    <property type="match status" value="1"/>
</dbReference>
<keyword evidence="5 7" id="KW-0378">Hydrolase</keyword>
<evidence type="ECO:0000256" key="2">
    <source>
        <dbReference type="ARBA" id="ARBA00005336"/>
    </source>
</evidence>
<evidence type="ECO:0000256" key="6">
    <source>
        <dbReference type="ARBA" id="ARBA00023295"/>
    </source>
</evidence>
<dbReference type="Gene3D" id="2.60.40.10">
    <property type="entry name" value="Immunoglobulins"/>
    <property type="match status" value="1"/>
</dbReference>
<dbReference type="InterPro" id="IPR017853">
    <property type="entry name" value="GH"/>
</dbReference>
<dbReference type="Proteomes" id="UP001284601">
    <property type="component" value="Unassembled WGS sequence"/>
</dbReference>
<comment type="catalytic activity">
    <reaction evidence="1">
        <text>Hydrolysis of terminal, non-reducing beta-D-glucosyl residues with release of beta-D-glucose.</text>
        <dbReference type="EC" id="3.2.1.21"/>
    </reaction>
</comment>
<feature type="signal peptide" evidence="8">
    <location>
        <begin position="1"/>
        <end position="38"/>
    </location>
</feature>
<comment type="similarity">
    <text evidence="2 7">Belongs to the glycosyl hydrolase 3 family.</text>
</comment>
<protein>
    <recommendedName>
        <fullName evidence="3">beta-glucosidase</fullName>
        <ecNumber evidence="3">3.2.1.21</ecNumber>
    </recommendedName>
</protein>
<evidence type="ECO:0000256" key="1">
    <source>
        <dbReference type="ARBA" id="ARBA00000448"/>
    </source>
</evidence>
<gene>
    <name evidence="10" type="ORF">R7226_04520</name>
</gene>
<feature type="domain" description="Fibronectin type III-like" evidence="9">
    <location>
        <begin position="671"/>
        <end position="740"/>
    </location>
</feature>
<evidence type="ECO:0000256" key="8">
    <source>
        <dbReference type="SAM" id="SignalP"/>
    </source>
</evidence>
<evidence type="ECO:0000256" key="7">
    <source>
        <dbReference type="RuleBase" id="RU361161"/>
    </source>
</evidence>
<reference evidence="11" key="1">
    <citation type="submission" date="2023-07" db="EMBL/GenBank/DDBJ databases">
        <title>Conexibacter stalactiti sp. nov., isolated from stalactites in a lava cave and emended description of the genus Conexibacter.</title>
        <authorList>
            <person name="Lee S.D."/>
        </authorList>
    </citation>
    <scope>NUCLEOTIDE SEQUENCE [LARGE SCALE GENOMIC DNA]</scope>
    <source>
        <strain evidence="11">KCTC 39840</strain>
    </source>
</reference>
<dbReference type="Pfam" id="PF00933">
    <property type="entry name" value="Glyco_hydro_3"/>
    <property type="match status" value="1"/>
</dbReference>
<dbReference type="Pfam" id="PF01915">
    <property type="entry name" value="Glyco_hydro_3_C"/>
    <property type="match status" value="1"/>
</dbReference>
<dbReference type="InterPro" id="IPR051915">
    <property type="entry name" value="Cellulose_Degrad_GH3"/>
</dbReference>
<dbReference type="EC" id="3.2.1.21" evidence="3"/>
<dbReference type="PROSITE" id="PS00775">
    <property type="entry name" value="GLYCOSYL_HYDROL_F3"/>
    <property type="match status" value="1"/>
</dbReference>
<dbReference type="InterPro" id="IPR036881">
    <property type="entry name" value="Glyco_hydro_3_C_sf"/>
</dbReference>
<dbReference type="InterPro" id="IPR036962">
    <property type="entry name" value="Glyco_hydro_3_N_sf"/>
</dbReference>
<feature type="chain" id="PRO_5045411379" description="beta-glucosidase" evidence="8">
    <location>
        <begin position="39"/>
        <end position="752"/>
    </location>
</feature>
<keyword evidence="4 8" id="KW-0732">Signal</keyword>
<evidence type="ECO:0000259" key="9">
    <source>
        <dbReference type="SMART" id="SM01217"/>
    </source>
</evidence>
<dbReference type="PANTHER" id="PTHR30620:SF16">
    <property type="entry name" value="LYSOSOMAL BETA GLUCOSIDASE"/>
    <property type="match status" value="1"/>
</dbReference>
<name>A0ABU4HJV0_9ACTN</name>
<dbReference type="InterPro" id="IPR026891">
    <property type="entry name" value="Fn3-like"/>
</dbReference>
<dbReference type="InterPro" id="IPR002772">
    <property type="entry name" value="Glyco_hydro_3_C"/>
</dbReference>
<dbReference type="PRINTS" id="PR00133">
    <property type="entry name" value="GLHYDRLASE3"/>
</dbReference>
<proteinExistence type="inferred from homology"/>
<dbReference type="GO" id="GO:0016787">
    <property type="term" value="F:hydrolase activity"/>
    <property type="evidence" value="ECO:0007669"/>
    <property type="project" value="UniProtKB-KW"/>
</dbReference>
<organism evidence="10 11">
    <name type="scientific">Conexibacter stalactiti</name>
    <dbReference type="NCBI Taxonomy" id="1940611"/>
    <lineage>
        <taxon>Bacteria</taxon>
        <taxon>Bacillati</taxon>
        <taxon>Actinomycetota</taxon>
        <taxon>Thermoleophilia</taxon>
        <taxon>Solirubrobacterales</taxon>
        <taxon>Conexibacteraceae</taxon>
        <taxon>Conexibacter</taxon>
    </lineage>
</organism>
<comment type="caution">
    <text evidence="10">The sequence shown here is derived from an EMBL/GenBank/DDBJ whole genome shotgun (WGS) entry which is preliminary data.</text>
</comment>
<sequence>MSKPVPVPVRIALVVALAALIALAVLLVPRGSSPPATAQDPNDEIEAQIDDWLSRMTLEQKLGQLQQLDADFPTGRLREDQLQMVREGRLGSTLNGRGAAATNAAQRVALEESSLRIPLLFGFDVIHGYRTVFPVPLAEASSWDPAAAERSAAIAAREARAAGVHWTFAPMVDVTRDPRWGRIVEGAGEDVFLGSVFSAARVRGFQGDDYSRPDRVAATAKHWVAYGGAEAGRDYNTVDTSERRLREFYFPPFRAAVDAGVATFMTSFNEINGVPATANPFVLRDVLRDEWSFDGTVISDYTAVRELIAHGVAADDADAAQLALNAGTDIEMVSRTFAENGARLVADGRLSEATIDEAVRHVLRLKYRLGLFDRPYVDEAAEAAVLSDPEHRREARRIAGRSMVLLKNDGGALPLADNLRRVAVVGPLADSQVDMMGTWIGDGKEGDVVTVRDGFEQVLGRRGVRYAQGCDAECRSSGGFGNAVAAVRGSQAAVVVLGEPWSWSGEASSRSQLDLPGRQLQLLRAIHATRKPYVVVLMNGRPLTIDWAARNAPAILEAWYPGTEAGNAVADVLLGKVNPGGKLPVSFPRNVGQIPLHYDEKPTGRPFDPANKYTSKYLDVDNSPQYPFGFGLSYTRFALSGLTVTPDSITPDGEVTVTATVRNTGRRAGDEVVQLYVRDRVASVTRPVRSLRGFERVTLEPGQSRQLTFRLDRSDLELIDRDGNPVVEPGAFTVWVSTSSVGGLEGSFSVTG</sequence>
<dbReference type="SUPFAM" id="SSF51445">
    <property type="entry name" value="(Trans)glycosidases"/>
    <property type="match status" value="1"/>
</dbReference>
<dbReference type="InterPro" id="IPR001764">
    <property type="entry name" value="Glyco_hydro_3_N"/>
</dbReference>
<dbReference type="EMBL" id="JAWSTH010000006">
    <property type="protein sequence ID" value="MDW5593586.1"/>
    <property type="molecule type" value="Genomic_DNA"/>
</dbReference>
<dbReference type="Gene3D" id="3.20.20.300">
    <property type="entry name" value="Glycoside hydrolase, family 3, N-terminal domain"/>
    <property type="match status" value="1"/>
</dbReference>
<evidence type="ECO:0000256" key="4">
    <source>
        <dbReference type="ARBA" id="ARBA00022729"/>
    </source>
</evidence>
<keyword evidence="6 7" id="KW-0326">Glycosidase</keyword>
<dbReference type="SUPFAM" id="SSF52279">
    <property type="entry name" value="Beta-D-glucan exohydrolase, C-terminal domain"/>
    <property type="match status" value="1"/>
</dbReference>
<evidence type="ECO:0000313" key="10">
    <source>
        <dbReference type="EMBL" id="MDW5593586.1"/>
    </source>
</evidence>
<dbReference type="Pfam" id="PF14310">
    <property type="entry name" value="Fn3-like"/>
    <property type="match status" value="1"/>
</dbReference>
<dbReference type="Gene3D" id="3.40.50.1700">
    <property type="entry name" value="Glycoside hydrolase family 3 C-terminal domain"/>
    <property type="match status" value="1"/>
</dbReference>
<dbReference type="RefSeq" id="WP_318595847.1">
    <property type="nucleotide sequence ID" value="NZ_JAWSTH010000006.1"/>
</dbReference>
<dbReference type="InterPro" id="IPR019800">
    <property type="entry name" value="Glyco_hydro_3_AS"/>
</dbReference>
<evidence type="ECO:0000256" key="3">
    <source>
        <dbReference type="ARBA" id="ARBA00012744"/>
    </source>
</evidence>